<dbReference type="Proteomes" id="UP000800094">
    <property type="component" value="Unassembled WGS sequence"/>
</dbReference>
<dbReference type="Pfam" id="PF10342">
    <property type="entry name" value="Kre9_KNH"/>
    <property type="match status" value="1"/>
</dbReference>
<dbReference type="InterPro" id="IPR052982">
    <property type="entry name" value="SRP1/TIP1-like"/>
</dbReference>
<dbReference type="PANTHER" id="PTHR40633:SF1">
    <property type="entry name" value="GPI ANCHORED SERINE-THREONINE RICH PROTEIN (AFU_ORTHOLOGUE AFUA_1G03630)"/>
    <property type="match status" value="1"/>
</dbReference>
<dbReference type="AlphaFoldDB" id="A0A6A6IBC5"/>
<feature type="compositionally biased region" description="Low complexity" evidence="2">
    <location>
        <begin position="212"/>
        <end position="224"/>
    </location>
</feature>
<sequence length="245" mass="24901">MFTKLSALALFAGIAAAIHTPVGDPEGNPITRPLLEVVPACKPFTIEWDPTTTNTVSLQLLKGPSTNAVPFSIIVEGIENSGSFVWTPSGDLEPTADATGYGIQLIDDITGQYQYSTQFGISTDDCEVVPSSTPSGYPTVTPSETKTPSSSAYPTAPANSTTFCTTTTKYVPVPTGTGHANSTVVYPTKSMTIPESLKTTATAGTPTGGAPSGTSTGPPESTGAASALKAGFGLAGAVAAAVFML</sequence>
<feature type="region of interest" description="Disordered" evidence="2">
    <location>
        <begin position="130"/>
        <end position="158"/>
    </location>
</feature>
<dbReference type="EMBL" id="ML987197">
    <property type="protein sequence ID" value="KAF2247691.1"/>
    <property type="molecule type" value="Genomic_DNA"/>
</dbReference>
<reference evidence="5" key="1">
    <citation type="journal article" date="2020" name="Stud. Mycol.">
        <title>101 Dothideomycetes genomes: a test case for predicting lifestyles and emergence of pathogens.</title>
        <authorList>
            <person name="Haridas S."/>
            <person name="Albert R."/>
            <person name="Binder M."/>
            <person name="Bloem J."/>
            <person name="Labutti K."/>
            <person name="Salamov A."/>
            <person name="Andreopoulos B."/>
            <person name="Baker S."/>
            <person name="Barry K."/>
            <person name="Bills G."/>
            <person name="Bluhm B."/>
            <person name="Cannon C."/>
            <person name="Castanera R."/>
            <person name="Culley D."/>
            <person name="Daum C."/>
            <person name="Ezra D."/>
            <person name="Gonzalez J."/>
            <person name="Henrissat B."/>
            <person name="Kuo A."/>
            <person name="Liang C."/>
            <person name="Lipzen A."/>
            <person name="Lutzoni F."/>
            <person name="Magnuson J."/>
            <person name="Mondo S."/>
            <person name="Nolan M."/>
            <person name="Ohm R."/>
            <person name="Pangilinan J."/>
            <person name="Park H.-J."/>
            <person name="Ramirez L."/>
            <person name="Alfaro M."/>
            <person name="Sun H."/>
            <person name="Tritt A."/>
            <person name="Yoshinaga Y."/>
            <person name="Zwiers L.-H."/>
            <person name="Turgeon B."/>
            <person name="Goodwin S."/>
            <person name="Spatafora J."/>
            <person name="Crous P."/>
            <person name="Grigoriev I."/>
        </authorList>
    </citation>
    <scope>NUCLEOTIDE SEQUENCE</scope>
    <source>
        <strain evidence="5">CBS 122368</strain>
    </source>
</reference>
<keyword evidence="6" id="KW-1185">Reference proteome</keyword>
<feature type="chain" id="PRO_5025598690" description="Yeast cell wall synthesis Kre9/Knh1-like N-terminal domain-containing protein" evidence="3">
    <location>
        <begin position="18"/>
        <end position="245"/>
    </location>
</feature>
<keyword evidence="1 3" id="KW-0732">Signal</keyword>
<gene>
    <name evidence="5" type="ORF">BU26DRAFT_352021</name>
</gene>
<dbReference type="OrthoDB" id="4094614at2759"/>
<evidence type="ECO:0000256" key="2">
    <source>
        <dbReference type="SAM" id="MobiDB-lite"/>
    </source>
</evidence>
<proteinExistence type="predicted"/>
<feature type="domain" description="Yeast cell wall synthesis Kre9/Knh1-like N-terminal" evidence="4">
    <location>
        <begin position="36"/>
        <end position="121"/>
    </location>
</feature>
<organism evidence="5 6">
    <name type="scientific">Trematosphaeria pertusa</name>
    <dbReference type="NCBI Taxonomy" id="390896"/>
    <lineage>
        <taxon>Eukaryota</taxon>
        <taxon>Fungi</taxon>
        <taxon>Dikarya</taxon>
        <taxon>Ascomycota</taxon>
        <taxon>Pezizomycotina</taxon>
        <taxon>Dothideomycetes</taxon>
        <taxon>Pleosporomycetidae</taxon>
        <taxon>Pleosporales</taxon>
        <taxon>Massarineae</taxon>
        <taxon>Trematosphaeriaceae</taxon>
        <taxon>Trematosphaeria</taxon>
    </lineage>
</organism>
<feature type="signal peptide" evidence="3">
    <location>
        <begin position="1"/>
        <end position="17"/>
    </location>
</feature>
<feature type="region of interest" description="Disordered" evidence="2">
    <location>
        <begin position="199"/>
        <end position="224"/>
    </location>
</feature>
<evidence type="ECO:0000259" key="4">
    <source>
        <dbReference type="Pfam" id="PF10342"/>
    </source>
</evidence>
<evidence type="ECO:0000313" key="6">
    <source>
        <dbReference type="Proteomes" id="UP000800094"/>
    </source>
</evidence>
<evidence type="ECO:0000256" key="3">
    <source>
        <dbReference type="SAM" id="SignalP"/>
    </source>
</evidence>
<evidence type="ECO:0000313" key="5">
    <source>
        <dbReference type="EMBL" id="KAF2247691.1"/>
    </source>
</evidence>
<dbReference type="InterPro" id="IPR018466">
    <property type="entry name" value="Kre9/Knh1-like_N"/>
</dbReference>
<dbReference type="RefSeq" id="XP_033682695.1">
    <property type="nucleotide sequence ID" value="XM_033822474.1"/>
</dbReference>
<name>A0A6A6IBC5_9PLEO</name>
<accession>A0A6A6IBC5</accession>
<evidence type="ECO:0000256" key="1">
    <source>
        <dbReference type="ARBA" id="ARBA00022729"/>
    </source>
</evidence>
<dbReference type="PANTHER" id="PTHR40633">
    <property type="entry name" value="MATRIX PROTEIN, PUTATIVE (AFU_ORTHOLOGUE AFUA_8G05410)-RELATED"/>
    <property type="match status" value="1"/>
</dbReference>
<protein>
    <recommendedName>
        <fullName evidence="4">Yeast cell wall synthesis Kre9/Knh1-like N-terminal domain-containing protein</fullName>
    </recommendedName>
</protein>
<dbReference type="GeneID" id="54575804"/>